<evidence type="ECO:0000313" key="1">
    <source>
        <dbReference type="EMBL" id="KAH7429894.1"/>
    </source>
</evidence>
<gene>
    <name evidence="1" type="ORF">KP509_09G070200</name>
</gene>
<organism evidence="1 2">
    <name type="scientific">Ceratopteris richardii</name>
    <name type="common">Triangle waterfern</name>
    <dbReference type="NCBI Taxonomy" id="49495"/>
    <lineage>
        <taxon>Eukaryota</taxon>
        <taxon>Viridiplantae</taxon>
        <taxon>Streptophyta</taxon>
        <taxon>Embryophyta</taxon>
        <taxon>Tracheophyta</taxon>
        <taxon>Polypodiopsida</taxon>
        <taxon>Polypodiidae</taxon>
        <taxon>Polypodiales</taxon>
        <taxon>Pteridineae</taxon>
        <taxon>Pteridaceae</taxon>
        <taxon>Parkerioideae</taxon>
        <taxon>Ceratopteris</taxon>
    </lineage>
</organism>
<dbReference type="AlphaFoldDB" id="A0A8T2U974"/>
<keyword evidence="2" id="KW-1185">Reference proteome</keyword>
<protein>
    <submittedName>
        <fullName evidence="1">Uncharacterized protein</fullName>
    </submittedName>
</protein>
<comment type="caution">
    <text evidence="1">The sequence shown here is derived from an EMBL/GenBank/DDBJ whole genome shotgun (WGS) entry which is preliminary data.</text>
</comment>
<accession>A0A8T2U974</accession>
<dbReference type="Proteomes" id="UP000825935">
    <property type="component" value="Chromosome 9"/>
</dbReference>
<proteinExistence type="predicted"/>
<reference evidence="1" key="1">
    <citation type="submission" date="2021-08" db="EMBL/GenBank/DDBJ databases">
        <title>WGS assembly of Ceratopteris richardii.</title>
        <authorList>
            <person name="Marchant D.B."/>
            <person name="Chen G."/>
            <person name="Jenkins J."/>
            <person name="Shu S."/>
            <person name="Leebens-Mack J."/>
            <person name="Grimwood J."/>
            <person name="Schmutz J."/>
            <person name="Soltis P."/>
            <person name="Soltis D."/>
            <person name="Chen Z.-H."/>
        </authorList>
    </citation>
    <scope>NUCLEOTIDE SEQUENCE</scope>
    <source>
        <strain evidence="1">Whitten #5841</strain>
        <tissue evidence="1">Leaf</tissue>
    </source>
</reference>
<dbReference type="EMBL" id="CM035414">
    <property type="protein sequence ID" value="KAH7429894.1"/>
    <property type="molecule type" value="Genomic_DNA"/>
</dbReference>
<sequence length="123" mass="13389">MSLVPVQALLGCDPEPTRATVSTLESHFNATELLVASCLLQLFLDARSSSVAPAHPHRETDFLGLSGLRLSSAQGKKRKRDCNVTVKVPEVDGDVEGVGLRLKVPRYRDLSDIYSKSASVELR</sequence>
<evidence type="ECO:0000313" key="2">
    <source>
        <dbReference type="Proteomes" id="UP000825935"/>
    </source>
</evidence>
<name>A0A8T2U974_CERRI</name>